<dbReference type="RefSeq" id="WP_090233059.1">
    <property type="nucleotide sequence ID" value="NZ_FOJW01000001.1"/>
</dbReference>
<name>A0A1I0VMA2_9BACI</name>
<dbReference type="InterPro" id="IPR006136">
    <property type="entry name" value="FlhB"/>
</dbReference>
<dbReference type="GO" id="GO:0005886">
    <property type="term" value="C:plasma membrane"/>
    <property type="evidence" value="ECO:0007669"/>
    <property type="project" value="UniProtKB-SubCell"/>
</dbReference>
<dbReference type="NCBIfam" id="TIGR00328">
    <property type="entry name" value="flhB"/>
    <property type="match status" value="1"/>
</dbReference>
<keyword evidence="9 12" id="KW-1133">Transmembrane helix</keyword>
<evidence type="ECO:0000256" key="1">
    <source>
        <dbReference type="ARBA" id="ARBA00004651"/>
    </source>
</evidence>
<dbReference type="OrthoDB" id="9775106at2"/>
<feature type="transmembrane region" description="Helical" evidence="12">
    <location>
        <begin position="99"/>
        <end position="124"/>
    </location>
</feature>
<dbReference type="Pfam" id="PF01312">
    <property type="entry name" value="Bac_export_2"/>
    <property type="match status" value="1"/>
</dbReference>
<keyword evidence="4 12" id="KW-0813">Transport</keyword>
<dbReference type="Gene3D" id="3.40.1690.10">
    <property type="entry name" value="secretion proteins EscU"/>
    <property type="match status" value="1"/>
</dbReference>
<comment type="subcellular location">
    <subcellularLocation>
        <location evidence="1">Cell membrane</location>
        <topology evidence="1">Multi-pass membrane protein</topology>
    </subcellularLocation>
</comment>
<keyword evidence="10 12" id="KW-0472">Membrane</keyword>
<dbReference type="FunFam" id="3.40.1690.10:FF:000001">
    <property type="entry name" value="Flagellar biosynthetic protein FlhB"/>
    <property type="match status" value="1"/>
</dbReference>
<keyword evidence="6 12" id="KW-0812">Transmembrane</keyword>
<dbReference type="GO" id="GO:0009306">
    <property type="term" value="P:protein secretion"/>
    <property type="evidence" value="ECO:0007669"/>
    <property type="project" value="InterPro"/>
</dbReference>
<evidence type="ECO:0000256" key="9">
    <source>
        <dbReference type="ARBA" id="ARBA00022989"/>
    </source>
</evidence>
<organism evidence="13 14">
    <name type="scientific">Lentibacillus halodurans</name>
    <dbReference type="NCBI Taxonomy" id="237679"/>
    <lineage>
        <taxon>Bacteria</taxon>
        <taxon>Bacillati</taxon>
        <taxon>Bacillota</taxon>
        <taxon>Bacilli</taxon>
        <taxon>Bacillales</taxon>
        <taxon>Bacillaceae</taxon>
        <taxon>Lentibacillus</taxon>
    </lineage>
</organism>
<comment type="similarity">
    <text evidence="2 12">Belongs to the type III secretion exporter family.</text>
</comment>
<feature type="transmembrane region" description="Helical" evidence="12">
    <location>
        <begin position="156"/>
        <end position="174"/>
    </location>
</feature>
<keyword evidence="13" id="KW-0966">Cell projection</keyword>
<evidence type="ECO:0000256" key="2">
    <source>
        <dbReference type="ARBA" id="ARBA00010690"/>
    </source>
</evidence>
<evidence type="ECO:0000313" key="13">
    <source>
        <dbReference type="EMBL" id="SFA77358.1"/>
    </source>
</evidence>
<comment type="function">
    <text evidence="12">Required for formation of the rod structure in the basal body of the flagellar apparatus. Together with FliI and FliH, may constitute the export apparatus of flagellin.</text>
</comment>
<protein>
    <recommendedName>
        <fullName evidence="3 12">Flagellar biosynthetic protein FlhB</fullName>
    </recommendedName>
</protein>
<evidence type="ECO:0000256" key="10">
    <source>
        <dbReference type="ARBA" id="ARBA00023136"/>
    </source>
</evidence>
<evidence type="ECO:0000256" key="6">
    <source>
        <dbReference type="ARBA" id="ARBA00022692"/>
    </source>
</evidence>
<accession>A0A1I0VMA2</accession>
<evidence type="ECO:0000313" key="14">
    <source>
        <dbReference type="Proteomes" id="UP000198642"/>
    </source>
</evidence>
<keyword evidence="7 12" id="KW-1005">Bacterial flagellum biogenesis</keyword>
<evidence type="ECO:0000256" key="3">
    <source>
        <dbReference type="ARBA" id="ARBA00021622"/>
    </source>
</evidence>
<dbReference type="InterPro" id="IPR006135">
    <property type="entry name" value="T3SS_substrate_exporter"/>
</dbReference>
<dbReference type="Gene3D" id="6.10.250.2080">
    <property type="match status" value="1"/>
</dbReference>
<keyword evidence="14" id="KW-1185">Reference proteome</keyword>
<dbReference type="PRINTS" id="PR00950">
    <property type="entry name" value="TYPE3IMSPROT"/>
</dbReference>
<keyword evidence="13" id="KW-0282">Flagellum</keyword>
<feature type="transmembrane region" description="Helical" evidence="12">
    <location>
        <begin position="198"/>
        <end position="218"/>
    </location>
</feature>
<gene>
    <name evidence="12" type="primary">flhB</name>
    <name evidence="13" type="ORF">SAMN04488072_101514</name>
</gene>
<evidence type="ECO:0000256" key="5">
    <source>
        <dbReference type="ARBA" id="ARBA00022475"/>
    </source>
</evidence>
<dbReference type="PANTHER" id="PTHR30531:SF12">
    <property type="entry name" value="FLAGELLAR BIOSYNTHETIC PROTEIN FLHB"/>
    <property type="match status" value="1"/>
</dbReference>
<dbReference type="AlphaFoldDB" id="A0A1I0VMA2"/>
<evidence type="ECO:0000256" key="4">
    <source>
        <dbReference type="ARBA" id="ARBA00022448"/>
    </source>
</evidence>
<dbReference type="SUPFAM" id="SSF160544">
    <property type="entry name" value="EscU C-terminal domain-like"/>
    <property type="match status" value="1"/>
</dbReference>
<keyword evidence="8 12" id="KW-0653">Protein transport</keyword>
<evidence type="ECO:0000256" key="7">
    <source>
        <dbReference type="ARBA" id="ARBA00022795"/>
    </source>
</evidence>
<feature type="transmembrane region" description="Helical" evidence="12">
    <location>
        <begin position="40"/>
        <end position="59"/>
    </location>
</feature>
<reference evidence="13 14" key="1">
    <citation type="submission" date="2016-10" db="EMBL/GenBank/DDBJ databases">
        <authorList>
            <person name="de Groot N.N."/>
        </authorList>
    </citation>
    <scope>NUCLEOTIDE SEQUENCE [LARGE SCALE GENOMIC DNA]</scope>
    <source>
        <strain evidence="13 14">CGMCC 1.3702</strain>
    </source>
</reference>
<proteinExistence type="inferred from homology"/>
<keyword evidence="13" id="KW-0969">Cilium</keyword>
<dbReference type="EMBL" id="FOJW01000001">
    <property type="protein sequence ID" value="SFA77358.1"/>
    <property type="molecule type" value="Genomic_DNA"/>
</dbReference>
<dbReference type="PANTHER" id="PTHR30531">
    <property type="entry name" value="FLAGELLAR BIOSYNTHETIC PROTEIN FLHB"/>
    <property type="match status" value="1"/>
</dbReference>
<dbReference type="Proteomes" id="UP000198642">
    <property type="component" value="Unassembled WGS sequence"/>
</dbReference>
<keyword evidence="5 12" id="KW-1003">Cell membrane</keyword>
<evidence type="ECO:0000256" key="12">
    <source>
        <dbReference type="RuleBase" id="RU364091"/>
    </source>
</evidence>
<evidence type="ECO:0000256" key="11">
    <source>
        <dbReference type="ARBA" id="ARBA00023225"/>
    </source>
</evidence>
<dbReference type="InterPro" id="IPR029025">
    <property type="entry name" value="T3SS_substrate_exporter_C"/>
</dbReference>
<evidence type="ECO:0000256" key="8">
    <source>
        <dbReference type="ARBA" id="ARBA00022927"/>
    </source>
</evidence>
<dbReference type="STRING" id="237679.SAMN04488072_101514"/>
<sequence>MRLKLDLQFFAGAEEKTEKATPKKRQDEREKGKVAKSQDVNTAFLLFFCFMILFVYGSFMKDHMTALYQHTFTEYIHWEVTIDSVNQVMMEVFIEVATILAPVMITAIIAGLAANFTQIGFLFTTEPLKFDLKKIDPIQGTKKVFSIRALVELLKSLLKIVLIGVITFFVIWIYKDDMMMLAFKNAENAIGFFGEVTIMMGIAAAIALLFLSVFDYVYQKYDFEKNIKMSKKDIKDEHKNMEGDPLIKSKRKERQREMATRRMMSEVPSADVVITNPTHYAIAVKYDEAEATAPFIVAKGADQIALKIKDTAKANDVVTVENKSLARALYDTIEIGDVIPEAFYKAVAEILAYVYRLEKKI</sequence>
<dbReference type="GO" id="GO:0044780">
    <property type="term" value="P:bacterial-type flagellum assembly"/>
    <property type="evidence" value="ECO:0007669"/>
    <property type="project" value="InterPro"/>
</dbReference>
<keyword evidence="11 12" id="KW-1006">Bacterial flagellum protein export</keyword>